<dbReference type="NCBIfam" id="NF002049">
    <property type="entry name" value="PRK00881.1"/>
    <property type="match status" value="1"/>
</dbReference>
<dbReference type="InterPro" id="IPR002695">
    <property type="entry name" value="PurH-like"/>
</dbReference>
<organism evidence="5">
    <name type="scientific">freshwater metagenome</name>
    <dbReference type="NCBI Taxonomy" id="449393"/>
    <lineage>
        <taxon>unclassified sequences</taxon>
        <taxon>metagenomes</taxon>
        <taxon>ecological metagenomes</taxon>
    </lineage>
</organism>
<evidence type="ECO:0000313" key="5">
    <source>
        <dbReference type="EMBL" id="CAB4906958.1"/>
    </source>
</evidence>
<dbReference type="GO" id="GO:0003937">
    <property type="term" value="F:IMP cyclohydrolase activity"/>
    <property type="evidence" value="ECO:0007669"/>
    <property type="project" value="InterPro"/>
</dbReference>
<keyword evidence="1" id="KW-0808">Transferase</keyword>
<keyword evidence="4" id="KW-0511">Multifunctional enzyme</keyword>
<reference evidence="5" key="1">
    <citation type="submission" date="2020-05" db="EMBL/GenBank/DDBJ databases">
        <authorList>
            <person name="Chiriac C."/>
            <person name="Salcher M."/>
            <person name="Ghai R."/>
            <person name="Kavagutti S V."/>
        </authorList>
    </citation>
    <scope>NUCLEOTIDE SEQUENCE</scope>
</reference>
<dbReference type="InterPro" id="IPR024051">
    <property type="entry name" value="AICAR_Tfase_dup_dom_sf"/>
</dbReference>
<keyword evidence="2" id="KW-0658">Purine biosynthesis</keyword>
<proteinExistence type="predicted"/>
<dbReference type="SUPFAM" id="SSF53927">
    <property type="entry name" value="Cytidine deaminase-like"/>
    <property type="match status" value="1"/>
</dbReference>
<sequence>MIEELQASGDGSLGLTTRRNLALQAYATTARYDAAISGFLQDQPEFDGSELPLGHPAGHPASGGRVPFPPTFSRGYVRDRTLRYGENPHQRGAYYRRAGAPAHLLSGVSQLHGKELSFNNLLDLEAARAIAREFDEPAAVIVKHNNPCGAAIGDSSLQAFERALACDPVSAFGGIVTLTRPVDLAAAEALSKLFVEVLFAPAFDDDALALLSEKPNVRLLTGDDAPLKGLERLDVRSVAGGVLVQDTDAVVVDPDTMTVATKAQPTDAQWRDVLFAWRVMRHVKSNAIVYAKDGATVGIGAGQMSRVDSARIAAEKAAEHGLDLTGAAMASDAFFPFPDGLEIGLEAGVTAVIQPGGSMRDELSIAAADEAGATMVFTGRRHFRH</sequence>
<evidence type="ECO:0000256" key="2">
    <source>
        <dbReference type="ARBA" id="ARBA00022755"/>
    </source>
</evidence>
<protein>
    <submittedName>
        <fullName evidence="5">Unannotated protein</fullName>
    </submittedName>
</protein>
<dbReference type="GO" id="GO:0006189">
    <property type="term" value="P:'de novo' IMP biosynthetic process"/>
    <property type="evidence" value="ECO:0007669"/>
    <property type="project" value="TreeGrafter"/>
</dbReference>
<dbReference type="EMBL" id="CAFBMK010000038">
    <property type="protein sequence ID" value="CAB4906958.1"/>
    <property type="molecule type" value="Genomic_DNA"/>
</dbReference>
<keyword evidence="3" id="KW-0378">Hydrolase</keyword>
<evidence type="ECO:0000256" key="4">
    <source>
        <dbReference type="ARBA" id="ARBA00023268"/>
    </source>
</evidence>
<gene>
    <name evidence="5" type="ORF">UFOPK3564_00955</name>
</gene>
<dbReference type="PANTHER" id="PTHR11692:SF0">
    <property type="entry name" value="BIFUNCTIONAL PURINE BIOSYNTHESIS PROTEIN ATIC"/>
    <property type="match status" value="1"/>
</dbReference>
<name>A0A6J7GJZ4_9ZZZZ</name>
<dbReference type="InterPro" id="IPR016193">
    <property type="entry name" value="Cytidine_deaminase-like"/>
</dbReference>
<accession>A0A6J7GJZ4</accession>
<dbReference type="GO" id="GO:0005829">
    <property type="term" value="C:cytosol"/>
    <property type="evidence" value="ECO:0007669"/>
    <property type="project" value="TreeGrafter"/>
</dbReference>
<dbReference type="AlphaFoldDB" id="A0A6J7GJZ4"/>
<dbReference type="Pfam" id="PF01808">
    <property type="entry name" value="AICARFT_IMPCHas"/>
    <property type="match status" value="1"/>
</dbReference>
<dbReference type="GO" id="GO:0004643">
    <property type="term" value="F:phosphoribosylaminoimidazolecarboxamide formyltransferase activity"/>
    <property type="evidence" value="ECO:0007669"/>
    <property type="project" value="InterPro"/>
</dbReference>
<dbReference type="SMART" id="SM00798">
    <property type="entry name" value="AICARFT_IMPCHas"/>
    <property type="match status" value="1"/>
</dbReference>
<evidence type="ECO:0000256" key="1">
    <source>
        <dbReference type="ARBA" id="ARBA00022679"/>
    </source>
</evidence>
<evidence type="ECO:0000256" key="3">
    <source>
        <dbReference type="ARBA" id="ARBA00022801"/>
    </source>
</evidence>
<dbReference type="FunFam" id="3.40.140.20:FF:000001">
    <property type="entry name" value="Bifunctional purine biosynthesis protein PurH"/>
    <property type="match status" value="1"/>
</dbReference>
<dbReference type="PANTHER" id="PTHR11692">
    <property type="entry name" value="BIFUNCTIONAL PURINE BIOSYNTHESIS PROTEIN PURH"/>
    <property type="match status" value="1"/>
</dbReference>
<dbReference type="Gene3D" id="3.40.140.20">
    <property type="match status" value="2"/>
</dbReference>